<dbReference type="PROSITE" id="PS51900">
    <property type="entry name" value="CB"/>
    <property type="match status" value="1"/>
</dbReference>
<dbReference type="Pfam" id="PF02899">
    <property type="entry name" value="Phage_int_SAM_1"/>
    <property type="match status" value="1"/>
</dbReference>
<dbReference type="SUPFAM" id="SSF56349">
    <property type="entry name" value="DNA breaking-rejoining enzymes"/>
    <property type="match status" value="1"/>
</dbReference>
<dbReference type="Gene3D" id="1.10.150.130">
    <property type="match status" value="1"/>
</dbReference>
<keyword evidence="2 4" id="KW-0238">DNA-binding</keyword>
<dbReference type="PANTHER" id="PTHR34605">
    <property type="entry name" value="PHAGE_INTEGRASE DOMAIN-CONTAINING PROTEIN"/>
    <property type="match status" value="1"/>
</dbReference>
<dbReference type="InterPro" id="IPR004107">
    <property type="entry name" value="Integrase_SAM-like_N"/>
</dbReference>
<reference evidence="7 8" key="1">
    <citation type="submission" date="2017-07" db="EMBL/GenBank/DDBJ databases">
        <title>Draft Genome Sequences of Select Purple Nonsulfur Bacteria.</title>
        <authorList>
            <person name="Lasarre B."/>
            <person name="Mckinlay J.B."/>
        </authorList>
    </citation>
    <scope>NUCLEOTIDE SEQUENCE [LARGE SCALE GENOMIC DNA]</scope>
    <source>
        <strain evidence="7 8">DSM 5909</strain>
    </source>
</reference>
<dbReference type="Gene3D" id="1.10.443.10">
    <property type="entry name" value="Intergrase catalytic core"/>
    <property type="match status" value="1"/>
</dbReference>
<dbReference type="Pfam" id="PF00589">
    <property type="entry name" value="Phage_integrase"/>
    <property type="match status" value="1"/>
</dbReference>
<dbReference type="InterPro" id="IPR044068">
    <property type="entry name" value="CB"/>
</dbReference>
<evidence type="ECO:0000256" key="4">
    <source>
        <dbReference type="PROSITE-ProRule" id="PRU01248"/>
    </source>
</evidence>
<dbReference type="RefSeq" id="WP_111420202.1">
    <property type="nucleotide sequence ID" value="NZ_NPEX01000117.1"/>
</dbReference>
<dbReference type="EMBL" id="NPEX01000117">
    <property type="protein sequence ID" value="RAI42923.1"/>
    <property type="molecule type" value="Genomic_DNA"/>
</dbReference>
<dbReference type="InterPro" id="IPR011010">
    <property type="entry name" value="DNA_brk_join_enz"/>
</dbReference>
<name>A0A327KZ20_9BRAD</name>
<dbReference type="InterPro" id="IPR010998">
    <property type="entry name" value="Integrase_recombinase_N"/>
</dbReference>
<gene>
    <name evidence="7" type="ORF">CH341_16955</name>
</gene>
<evidence type="ECO:0000256" key="3">
    <source>
        <dbReference type="ARBA" id="ARBA00023172"/>
    </source>
</evidence>
<dbReference type="Proteomes" id="UP000249130">
    <property type="component" value="Unassembled WGS sequence"/>
</dbReference>
<dbReference type="PROSITE" id="PS51898">
    <property type="entry name" value="TYR_RECOMBINASE"/>
    <property type="match status" value="1"/>
</dbReference>
<dbReference type="InterPro" id="IPR013762">
    <property type="entry name" value="Integrase-like_cat_sf"/>
</dbReference>
<dbReference type="SUPFAM" id="SSF47823">
    <property type="entry name" value="lambda integrase-like, N-terminal domain"/>
    <property type="match status" value="1"/>
</dbReference>
<evidence type="ECO:0000259" key="5">
    <source>
        <dbReference type="PROSITE" id="PS51898"/>
    </source>
</evidence>
<feature type="domain" description="Core-binding (CB)" evidence="6">
    <location>
        <begin position="14"/>
        <end position="97"/>
    </location>
</feature>
<comment type="caution">
    <text evidence="7">The sequence shown here is derived from an EMBL/GenBank/DDBJ whole genome shotgun (WGS) entry which is preliminary data.</text>
</comment>
<dbReference type="GO" id="GO:0015074">
    <property type="term" value="P:DNA integration"/>
    <property type="evidence" value="ECO:0007669"/>
    <property type="project" value="UniProtKB-KW"/>
</dbReference>
<keyword evidence="8" id="KW-1185">Reference proteome</keyword>
<evidence type="ECO:0000256" key="1">
    <source>
        <dbReference type="ARBA" id="ARBA00022908"/>
    </source>
</evidence>
<evidence type="ECO:0000313" key="8">
    <source>
        <dbReference type="Proteomes" id="UP000249130"/>
    </source>
</evidence>
<feature type="domain" description="Tyr recombinase" evidence="5">
    <location>
        <begin position="120"/>
        <end position="316"/>
    </location>
</feature>
<dbReference type="GO" id="GO:0003677">
    <property type="term" value="F:DNA binding"/>
    <property type="evidence" value="ECO:0007669"/>
    <property type="project" value="UniProtKB-UniRule"/>
</dbReference>
<dbReference type="OrthoDB" id="5513193at2"/>
<proteinExistence type="predicted"/>
<sequence length="318" mass="33427">MPELAKRQGSAAAPGVTDVLTRAADYAAAGKAASTRAAYRADWQHFRLWAEAHGEGALPAAHSAVAAYLVEMADQGLSVSTIGRRLAAVSHAHRLAGHAEPSSAEPIKAVLRGIRRTLGVAPARKEPAVAGTLAAMLAQMPDTLVGLRDRALLLIGFSGALRRSELVGLDVADIGRCADGIVLTLAFSKTDQEGRGQAIAVPHGVTLQPVAALDAWLSAAAITEGPVFRPIDRFGRVGATRLTDRSVALVIKRWATAAGLDPTLFAGHSLRAGFVTQALGVGVDPLDVARVTRHRRLETLQAYDRRTAFDGHAGKDFL</sequence>
<evidence type="ECO:0000259" key="6">
    <source>
        <dbReference type="PROSITE" id="PS51900"/>
    </source>
</evidence>
<keyword evidence="1" id="KW-0229">DNA integration</keyword>
<dbReference type="InterPro" id="IPR002104">
    <property type="entry name" value="Integrase_catalytic"/>
</dbReference>
<evidence type="ECO:0008006" key="9">
    <source>
        <dbReference type="Google" id="ProtNLM"/>
    </source>
</evidence>
<dbReference type="CDD" id="cd00799">
    <property type="entry name" value="INT_Cre_C"/>
    <property type="match status" value="1"/>
</dbReference>
<organism evidence="7 8">
    <name type="scientific">Rhodoplanes roseus</name>
    <dbReference type="NCBI Taxonomy" id="29409"/>
    <lineage>
        <taxon>Bacteria</taxon>
        <taxon>Pseudomonadati</taxon>
        <taxon>Pseudomonadota</taxon>
        <taxon>Alphaproteobacteria</taxon>
        <taxon>Hyphomicrobiales</taxon>
        <taxon>Nitrobacteraceae</taxon>
        <taxon>Rhodoplanes</taxon>
    </lineage>
</organism>
<accession>A0A327KZ20</accession>
<protein>
    <recommendedName>
        <fullName evidence="9">Integrase</fullName>
    </recommendedName>
</protein>
<dbReference type="GO" id="GO:0006310">
    <property type="term" value="P:DNA recombination"/>
    <property type="evidence" value="ECO:0007669"/>
    <property type="project" value="UniProtKB-KW"/>
</dbReference>
<keyword evidence="3" id="KW-0233">DNA recombination</keyword>
<dbReference type="InterPro" id="IPR052925">
    <property type="entry name" value="Phage_Integrase-like_Recomb"/>
</dbReference>
<dbReference type="PANTHER" id="PTHR34605:SF3">
    <property type="entry name" value="P CELL-TYPE AGGLUTINATION PROTEIN MAP4-LIKE-RELATED"/>
    <property type="match status" value="1"/>
</dbReference>
<evidence type="ECO:0000313" key="7">
    <source>
        <dbReference type="EMBL" id="RAI42923.1"/>
    </source>
</evidence>
<evidence type="ECO:0000256" key="2">
    <source>
        <dbReference type="ARBA" id="ARBA00023125"/>
    </source>
</evidence>
<dbReference type="AlphaFoldDB" id="A0A327KZ20"/>